<evidence type="ECO:0000313" key="1">
    <source>
        <dbReference type="EMBL" id="CAD8338681.1"/>
    </source>
</evidence>
<dbReference type="EMBL" id="HBEF01017413">
    <property type="protein sequence ID" value="CAD8338681.1"/>
    <property type="molecule type" value="Transcribed_RNA"/>
</dbReference>
<gene>
    <name evidence="1" type="ORF">CAUS1442_LOCUS10814</name>
</gene>
<sequence>MTDLITPNFEVSTHSCLCSIIVGGITSFFFCAPSCWNCRCVLLSGIAAFPFQRLPSPRTKRRMSSTQPVLSKERFMGVYEHRKHIIEDDGKQLLRQYCCYFKATNKLLT</sequence>
<accession>A0A7R9WXD1</accession>
<reference evidence="1" key="1">
    <citation type="submission" date="2021-01" db="EMBL/GenBank/DDBJ databases">
        <authorList>
            <person name="Corre E."/>
            <person name="Pelletier E."/>
            <person name="Niang G."/>
            <person name="Scheremetjew M."/>
            <person name="Finn R."/>
            <person name="Kale V."/>
            <person name="Holt S."/>
            <person name="Cochrane G."/>
            <person name="Meng A."/>
            <person name="Brown T."/>
            <person name="Cohen L."/>
        </authorList>
    </citation>
    <scope>NUCLEOTIDE SEQUENCE</scope>
    <source>
        <strain evidence="1">CCMP3328</strain>
    </source>
</reference>
<protein>
    <submittedName>
        <fullName evidence="1">Uncharacterized protein</fullName>
    </submittedName>
</protein>
<name>A0A7R9WXD1_9STRA</name>
<dbReference type="AlphaFoldDB" id="A0A7R9WXD1"/>
<proteinExistence type="predicted"/>
<organism evidence="1">
    <name type="scientific">Craspedostauros australis</name>
    <dbReference type="NCBI Taxonomy" id="1486917"/>
    <lineage>
        <taxon>Eukaryota</taxon>
        <taxon>Sar</taxon>
        <taxon>Stramenopiles</taxon>
        <taxon>Ochrophyta</taxon>
        <taxon>Bacillariophyta</taxon>
        <taxon>Bacillariophyceae</taxon>
        <taxon>Bacillariophycidae</taxon>
        <taxon>Naviculales</taxon>
        <taxon>Naviculaceae</taxon>
        <taxon>Craspedostauros</taxon>
    </lineage>
</organism>